<proteinExistence type="inferred from homology"/>
<gene>
    <name evidence="4" type="ORF">SAMN02745108_00022</name>
    <name evidence="3" type="ORF">SAMN05720469_101204</name>
</gene>
<protein>
    <submittedName>
        <fullName evidence="3">Acyl-CoA thioester hydrolase</fullName>
    </submittedName>
</protein>
<dbReference type="InterPro" id="IPR050563">
    <property type="entry name" value="4-hydroxybenzoyl-CoA_TE"/>
</dbReference>
<comment type="similarity">
    <text evidence="1">Belongs to the 4-hydroxybenzoyl-CoA thioesterase family.</text>
</comment>
<dbReference type="SUPFAM" id="SSF54637">
    <property type="entry name" value="Thioesterase/thiol ester dehydrase-isomerase"/>
    <property type="match status" value="1"/>
</dbReference>
<keyword evidence="2 3" id="KW-0378">Hydrolase</keyword>
<reference evidence="3" key="2">
    <citation type="submission" date="2016-11" db="EMBL/GenBank/DDBJ databases">
        <authorList>
            <person name="Jaros S."/>
            <person name="Januszkiewicz K."/>
            <person name="Wedrychowicz H."/>
        </authorList>
    </citation>
    <scope>NUCLEOTIDE SEQUENCE [LARGE SCALE GENOMIC DNA]</scope>
    <source>
        <strain evidence="3">UWOS</strain>
    </source>
</reference>
<dbReference type="GO" id="GO:0047617">
    <property type="term" value="F:fatty acyl-CoA hydrolase activity"/>
    <property type="evidence" value="ECO:0007669"/>
    <property type="project" value="TreeGrafter"/>
</dbReference>
<sequence length="145" mass="17141">MNSRTITASAEIQIQFYDLDPMNVAWHGNYVKYMETARCALLDKIHYDYFEMEKAGYVWPVVQLHIKYIRPLRFMQKVRIEATLVEYDVCLKIRYRFMDVETGKVITKAESTQMAVNLKTHESMIGSPRDFVERIEKYLAENENG</sequence>
<accession>A0A1M6Q0L9</accession>
<dbReference type="Proteomes" id="UP000190449">
    <property type="component" value="Unassembled WGS sequence"/>
</dbReference>
<evidence type="ECO:0000256" key="1">
    <source>
        <dbReference type="ARBA" id="ARBA00005953"/>
    </source>
</evidence>
<evidence type="ECO:0000313" key="6">
    <source>
        <dbReference type="Proteomes" id="UP000190449"/>
    </source>
</evidence>
<dbReference type="Pfam" id="PF13279">
    <property type="entry name" value="4HBT_2"/>
    <property type="match status" value="1"/>
</dbReference>
<evidence type="ECO:0000313" key="4">
    <source>
        <dbReference type="EMBL" id="SJZ32484.1"/>
    </source>
</evidence>
<reference evidence="5" key="1">
    <citation type="submission" date="2016-11" db="EMBL/GenBank/DDBJ databases">
        <authorList>
            <person name="Varghese N."/>
            <person name="Submissions S."/>
        </authorList>
    </citation>
    <scope>NUCLEOTIDE SEQUENCE [LARGE SCALE GENOMIC DNA]</scope>
    <source>
        <strain evidence="5">UWOS</strain>
    </source>
</reference>
<organism evidence="3 5">
    <name type="scientific">Fibrobacter intestinalis</name>
    <dbReference type="NCBI Taxonomy" id="28122"/>
    <lineage>
        <taxon>Bacteria</taxon>
        <taxon>Pseudomonadati</taxon>
        <taxon>Fibrobacterota</taxon>
        <taxon>Fibrobacteria</taxon>
        <taxon>Fibrobacterales</taxon>
        <taxon>Fibrobacteraceae</taxon>
        <taxon>Fibrobacter</taxon>
    </lineage>
</organism>
<evidence type="ECO:0000256" key="2">
    <source>
        <dbReference type="ARBA" id="ARBA00022801"/>
    </source>
</evidence>
<dbReference type="EMBL" id="FUWU01000001">
    <property type="protein sequence ID" value="SJZ32484.1"/>
    <property type="molecule type" value="Genomic_DNA"/>
</dbReference>
<dbReference type="PANTHER" id="PTHR31793">
    <property type="entry name" value="4-HYDROXYBENZOYL-COA THIOESTERASE FAMILY MEMBER"/>
    <property type="match status" value="1"/>
</dbReference>
<keyword evidence="5" id="KW-1185">Reference proteome</keyword>
<dbReference type="AlphaFoldDB" id="A0A1M6Q0L9"/>
<dbReference type="CDD" id="cd00586">
    <property type="entry name" value="4HBT"/>
    <property type="match status" value="1"/>
</dbReference>
<reference evidence="4 6" key="3">
    <citation type="submission" date="2017-02" db="EMBL/GenBank/DDBJ databases">
        <authorList>
            <person name="Peterson S.W."/>
        </authorList>
    </citation>
    <scope>NUCLEOTIDE SEQUENCE [LARGE SCALE GENOMIC DNA]</scope>
    <source>
        <strain evidence="4 6">ATCC 43854</strain>
    </source>
</reference>
<evidence type="ECO:0000313" key="5">
    <source>
        <dbReference type="Proteomes" id="UP000184275"/>
    </source>
</evidence>
<accession>A0A1T4JQQ8</accession>
<dbReference type="PANTHER" id="PTHR31793:SF27">
    <property type="entry name" value="NOVEL THIOESTERASE SUPERFAMILY DOMAIN AND SAPOSIN A-TYPE DOMAIN CONTAINING PROTEIN (0610012H03RIK)"/>
    <property type="match status" value="1"/>
</dbReference>
<dbReference type="EMBL" id="FRAW01000001">
    <property type="protein sequence ID" value="SHK13769.1"/>
    <property type="molecule type" value="Genomic_DNA"/>
</dbReference>
<dbReference type="Gene3D" id="3.10.129.10">
    <property type="entry name" value="Hotdog Thioesterase"/>
    <property type="match status" value="1"/>
</dbReference>
<dbReference type="RefSeq" id="WP_073301877.1">
    <property type="nucleotide sequence ID" value="NZ_FRAW01000001.1"/>
</dbReference>
<dbReference type="InterPro" id="IPR029069">
    <property type="entry name" value="HotDog_dom_sf"/>
</dbReference>
<dbReference type="STRING" id="28122.SAMN02745108_00022"/>
<dbReference type="Proteomes" id="UP000184275">
    <property type="component" value="Unassembled WGS sequence"/>
</dbReference>
<evidence type="ECO:0000313" key="3">
    <source>
        <dbReference type="EMBL" id="SHK13769.1"/>
    </source>
</evidence>
<name>A0A1M6Q0L9_9BACT</name>